<feature type="transmembrane region" description="Helical" evidence="7">
    <location>
        <begin position="88"/>
        <end position="109"/>
    </location>
</feature>
<feature type="transmembrane region" description="Helical" evidence="7">
    <location>
        <begin position="60"/>
        <end position="81"/>
    </location>
</feature>
<protein>
    <recommendedName>
        <fullName evidence="10">DoxX family protein</fullName>
    </recommendedName>
</protein>
<name>A0ABQ5YS77_9BURK</name>
<evidence type="ECO:0000256" key="7">
    <source>
        <dbReference type="SAM" id="Phobius"/>
    </source>
</evidence>
<comment type="caution">
    <text evidence="8">The sequence shown here is derived from an EMBL/GenBank/DDBJ whole genome shotgun (WGS) entry which is preliminary data.</text>
</comment>
<evidence type="ECO:0008006" key="10">
    <source>
        <dbReference type="Google" id="ProtNLM"/>
    </source>
</evidence>
<evidence type="ECO:0000256" key="2">
    <source>
        <dbReference type="ARBA" id="ARBA00006679"/>
    </source>
</evidence>
<dbReference type="Proteomes" id="UP001156664">
    <property type="component" value="Unassembled WGS sequence"/>
</dbReference>
<keyword evidence="3" id="KW-1003">Cell membrane</keyword>
<keyword evidence="9" id="KW-1185">Reference proteome</keyword>
<evidence type="ECO:0000313" key="9">
    <source>
        <dbReference type="Proteomes" id="UP001156664"/>
    </source>
</evidence>
<evidence type="ECO:0000256" key="3">
    <source>
        <dbReference type="ARBA" id="ARBA00022475"/>
    </source>
</evidence>
<evidence type="ECO:0000256" key="6">
    <source>
        <dbReference type="ARBA" id="ARBA00023136"/>
    </source>
</evidence>
<keyword evidence="5 7" id="KW-1133">Transmembrane helix</keyword>
<organism evidence="8 9">
    <name type="scientific">Limnobacter litoralis</name>
    <dbReference type="NCBI Taxonomy" id="481366"/>
    <lineage>
        <taxon>Bacteria</taxon>
        <taxon>Pseudomonadati</taxon>
        <taxon>Pseudomonadota</taxon>
        <taxon>Betaproteobacteria</taxon>
        <taxon>Burkholderiales</taxon>
        <taxon>Burkholderiaceae</taxon>
        <taxon>Limnobacter</taxon>
    </lineage>
</organism>
<evidence type="ECO:0000256" key="4">
    <source>
        <dbReference type="ARBA" id="ARBA00022692"/>
    </source>
</evidence>
<evidence type="ECO:0000256" key="1">
    <source>
        <dbReference type="ARBA" id="ARBA00004651"/>
    </source>
</evidence>
<evidence type="ECO:0000313" key="8">
    <source>
        <dbReference type="EMBL" id="GLR25654.1"/>
    </source>
</evidence>
<dbReference type="PANTHER" id="PTHR33452">
    <property type="entry name" value="OXIDOREDUCTASE CATD-RELATED"/>
    <property type="match status" value="1"/>
</dbReference>
<dbReference type="Pfam" id="PF07681">
    <property type="entry name" value="DoxX"/>
    <property type="match status" value="1"/>
</dbReference>
<feature type="transmembrane region" description="Helical" evidence="7">
    <location>
        <begin position="115"/>
        <end position="136"/>
    </location>
</feature>
<keyword evidence="6 7" id="KW-0472">Membrane</keyword>
<dbReference type="InterPro" id="IPR032808">
    <property type="entry name" value="DoxX"/>
</dbReference>
<accession>A0ABQ5YS77</accession>
<feature type="transmembrane region" description="Helical" evidence="7">
    <location>
        <begin position="21"/>
        <end position="40"/>
    </location>
</feature>
<proteinExistence type="inferred from homology"/>
<dbReference type="EMBL" id="BSOJ01000006">
    <property type="protein sequence ID" value="GLR25654.1"/>
    <property type="molecule type" value="Genomic_DNA"/>
</dbReference>
<dbReference type="RefSeq" id="WP_284280059.1">
    <property type="nucleotide sequence ID" value="NZ_BSOJ01000006.1"/>
</dbReference>
<comment type="subcellular location">
    <subcellularLocation>
        <location evidence="1">Cell membrane</location>
        <topology evidence="1">Multi-pass membrane protein</topology>
    </subcellularLocation>
</comment>
<dbReference type="InterPro" id="IPR051907">
    <property type="entry name" value="DoxX-like_oxidoreductase"/>
</dbReference>
<keyword evidence="4 7" id="KW-0812">Transmembrane</keyword>
<gene>
    <name evidence="8" type="ORF">GCM10007875_07420</name>
</gene>
<evidence type="ECO:0000256" key="5">
    <source>
        <dbReference type="ARBA" id="ARBA00022989"/>
    </source>
</evidence>
<dbReference type="PANTHER" id="PTHR33452:SF1">
    <property type="entry name" value="INNER MEMBRANE PROTEIN YPHA-RELATED"/>
    <property type="match status" value="1"/>
</dbReference>
<reference evidence="9" key="1">
    <citation type="journal article" date="2019" name="Int. J. Syst. Evol. Microbiol.">
        <title>The Global Catalogue of Microorganisms (GCM) 10K type strain sequencing project: providing services to taxonomists for standard genome sequencing and annotation.</title>
        <authorList>
            <consortium name="The Broad Institute Genomics Platform"/>
            <consortium name="The Broad Institute Genome Sequencing Center for Infectious Disease"/>
            <person name="Wu L."/>
            <person name="Ma J."/>
        </authorList>
    </citation>
    <scope>NUCLEOTIDE SEQUENCE [LARGE SCALE GENOMIC DNA]</scope>
    <source>
        <strain evidence="9">NBRC 105857</strain>
    </source>
</reference>
<sequence length="140" mass="14819">MSTSTQTSNNAVSNILNQFEAPLTIVARVLLALMFLLAGWGKLTGFSQTVAYIQSVGLPAANVMAAAGMVVELGAGLALVFGFQTQIAALLLAGFTLMASFLFHNFWAAPADQAYVMQLMFLKNIAVTGGLLFVALKSKR</sequence>
<comment type="similarity">
    <text evidence="2">Belongs to the DoxX family.</text>
</comment>